<feature type="compositionally biased region" description="Low complexity" evidence="1">
    <location>
        <begin position="160"/>
        <end position="169"/>
    </location>
</feature>
<gene>
    <name evidence="2" type="ORF">JZ751_021520</name>
</gene>
<dbReference type="AlphaFoldDB" id="A0A8T2NVJ6"/>
<proteinExistence type="predicted"/>
<accession>A0A8T2NVJ6</accession>
<organism evidence="2 3">
    <name type="scientific">Albula glossodonta</name>
    <name type="common">roundjaw bonefish</name>
    <dbReference type="NCBI Taxonomy" id="121402"/>
    <lineage>
        <taxon>Eukaryota</taxon>
        <taxon>Metazoa</taxon>
        <taxon>Chordata</taxon>
        <taxon>Craniata</taxon>
        <taxon>Vertebrata</taxon>
        <taxon>Euteleostomi</taxon>
        <taxon>Actinopterygii</taxon>
        <taxon>Neopterygii</taxon>
        <taxon>Teleostei</taxon>
        <taxon>Albuliformes</taxon>
        <taxon>Albulidae</taxon>
        <taxon>Albula</taxon>
    </lineage>
</organism>
<keyword evidence="3" id="KW-1185">Reference proteome</keyword>
<dbReference type="OrthoDB" id="19996at2759"/>
<name>A0A8T2NVJ6_9TELE</name>
<evidence type="ECO:0000313" key="3">
    <source>
        <dbReference type="Proteomes" id="UP000824540"/>
    </source>
</evidence>
<protein>
    <submittedName>
        <fullName evidence="2">Uncharacterized protein</fullName>
    </submittedName>
</protein>
<reference evidence="2" key="1">
    <citation type="thesis" date="2021" institute="BYU ScholarsArchive" country="Provo, UT, USA">
        <title>Applications of and Algorithms for Genome Assembly and Genomic Analyses with an Emphasis on Marine Teleosts.</title>
        <authorList>
            <person name="Pickett B.D."/>
        </authorList>
    </citation>
    <scope>NUCLEOTIDE SEQUENCE</scope>
    <source>
        <strain evidence="2">HI-2016</strain>
    </source>
</reference>
<evidence type="ECO:0000313" key="2">
    <source>
        <dbReference type="EMBL" id="KAG9340407.1"/>
    </source>
</evidence>
<evidence type="ECO:0000256" key="1">
    <source>
        <dbReference type="SAM" id="MobiDB-lite"/>
    </source>
</evidence>
<comment type="caution">
    <text evidence="2">The sequence shown here is derived from an EMBL/GenBank/DDBJ whole genome shotgun (WGS) entry which is preliminary data.</text>
</comment>
<feature type="region of interest" description="Disordered" evidence="1">
    <location>
        <begin position="149"/>
        <end position="169"/>
    </location>
</feature>
<sequence length="169" mass="19022">MCRPLRQRETEASPSPPSPYKLHSINLLAYDKQILESKILGCRRSQRDPPLDLLQQHRELSQRLQWQAAQMERATPILLAEYDSALCRLAEGLGESVKRLSIQGDTEAAKVTCERLKMVENGELEAKQQAELGRRKWEGAELAPHMCSRRTGIQTPPPSSQAQSPCTCC</sequence>
<dbReference type="EMBL" id="JAFBMS010000043">
    <property type="protein sequence ID" value="KAG9340407.1"/>
    <property type="molecule type" value="Genomic_DNA"/>
</dbReference>
<dbReference type="Proteomes" id="UP000824540">
    <property type="component" value="Unassembled WGS sequence"/>
</dbReference>